<feature type="repeat" description="WD" evidence="3">
    <location>
        <begin position="120"/>
        <end position="152"/>
    </location>
</feature>
<dbReference type="Pfam" id="PF00400">
    <property type="entry name" value="WD40"/>
    <property type="match status" value="3"/>
</dbReference>
<dbReference type="STRING" id="37653.A0A0L8GG55"/>
<proteinExistence type="predicted"/>
<dbReference type="GO" id="GO:0006364">
    <property type="term" value="P:rRNA processing"/>
    <property type="evidence" value="ECO:0007669"/>
    <property type="project" value="TreeGrafter"/>
</dbReference>
<dbReference type="InterPro" id="IPR020472">
    <property type="entry name" value="WD40_PAC1"/>
</dbReference>
<evidence type="ECO:0000256" key="3">
    <source>
        <dbReference type="PROSITE-ProRule" id="PRU00221"/>
    </source>
</evidence>
<keyword evidence="1 3" id="KW-0853">WD repeat</keyword>
<dbReference type="InterPro" id="IPR036322">
    <property type="entry name" value="WD40_repeat_dom_sf"/>
</dbReference>
<dbReference type="GO" id="GO:0120330">
    <property type="term" value="C:rixosome complex"/>
    <property type="evidence" value="ECO:0007669"/>
    <property type="project" value="TreeGrafter"/>
</dbReference>
<dbReference type="KEGG" id="obi:106877059"/>
<dbReference type="PROSITE" id="PS50294">
    <property type="entry name" value="WD_REPEATS_REGION"/>
    <property type="match status" value="1"/>
</dbReference>
<feature type="repeat" description="WD" evidence="3">
    <location>
        <begin position="272"/>
        <end position="313"/>
    </location>
</feature>
<dbReference type="OMA" id="GVNARIY"/>
<dbReference type="OrthoDB" id="756370at2759"/>
<dbReference type="EMBL" id="KQ421906">
    <property type="protein sequence ID" value="KOF75992.1"/>
    <property type="molecule type" value="Genomic_DNA"/>
</dbReference>
<dbReference type="PROSITE" id="PS00678">
    <property type="entry name" value="WD_REPEATS_1"/>
    <property type="match status" value="1"/>
</dbReference>
<name>A0A0L8GG55_OCTBM</name>
<evidence type="ECO:0000256" key="1">
    <source>
        <dbReference type="ARBA" id="ARBA00022574"/>
    </source>
</evidence>
<dbReference type="SUPFAM" id="SSF50978">
    <property type="entry name" value="WD40 repeat-like"/>
    <property type="match status" value="1"/>
</dbReference>
<dbReference type="PRINTS" id="PR00320">
    <property type="entry name" value="GPROTEINBRPT"/>
</dbReference>
<dbReference type="PROSITE" id="PS50082">
    <property type="entry name" value="WD_REPEATS_2"/>
    <property type="match status" value="2"/>
</dbReference>
<organism evidence="4">
    <name type="scientific">Octopus bimaculoides</name>
    <name type="common">California two-spotted octopus</name>
    <dbReference type="NCBI Taxonomy" id="37653"/>
    <lineage>
        <taxon>Eukaryota</taxon>
        <taxon>Metazoa</taxon>
        <taxon>Spiralia</taxon>
        <taxon>Lophotrochozoa</taxon>
        <taxon>Mollusca</taxon>
        <taxon>Cephalopoda</taxon>
        <taxon>Coleoidea</taxon>
        <taxon>Octopodiformes</taxon>
        <taxon>Octopoda</taxon>
        <taxon>Incirrata</taxon>
        <taxon>Octopodidae</taxon>
        <taxon>Octopus</taxon>
    </lineage>
</organism>
<dbReference type="Gene3D" id="2.130.10.10">
    <property type="entry name" value="YVTN repeat-like/Quinoprotein amine dehydrogenase"/>
    <property type="match status" value="2"/>
</dbReference>
<keyword evidence="2" id="KW-0677">Repeat</keyword>
<accession>A0A0L8GG55</accession>
<dbReference type="InterPro" id="IPR015943">
    <property type="entry name" value="WD40/YVTN_repeat-like_dom_sf"/>
</dbReference>
<evidence type="ECO:0000256" key="2">
    <source>
        <dbReference type="ARBA" id="ARBA00022737"/>
    </source>
</evidence>
<dbReference type="GO" id="GO:0006261">
    <property type="term" value="P:DNA-templated DNA replication"/>
    <property type="evidence" value="ECO:0007669"/>
    <property type="project" value="TreeGrafter"/>
</dbReference>
<dbReference type="InterPro" id="IPR001680">
    <property type="entry name" value="WD40_rpt"/>
</dbReference>
<dbReference type="PANTHER" id="PTHR18763:SF0">
    <property type="entry name" value="WD REPEAT-CONTAINING PROTEIN 18"/>
    <property type="match status" value="1"/>
</dbReference>
<dbReference type="AlphaFoldDB" id="A0A0L8GG55"/>
<gene>
    <name evidence="4" type="ORF">OCBIM_22033917mg</name>
</gene>
<reference evidence="4" key="1">
    <citation type="submission" date="2015-07" db="EMBL/GenBank/DDBJ databases">
        <title>MeaNS - Measles Nucleotide Surveillance Program.</title>
        <authorList>
            <person name="Tran T."/>
            <person name="Druce J."/>
        </authorList>
    </citation>
    <scope>NUCLEOTIDE SEQUENCE</scope>
    <source>
        <strain evidence="4">UCB-OBI-ISO-001</strain>
        <tissue evidence="4">Gonad</tissue>
    </source>
</reference>
<dbReference type="PANTHER" id="PTHR18763">
    <property type="entry name" value="WD-REPEAT PROTEIN 18"/>
    <property type="match status" value="1"/>
</dbReference>
<evidence type="ECO:0000313" key="4">
    <source>
        <dbReference type="EMBL" id="KOF75992.1"/>
    </source>
</evidence>
<dbReference type="InterPro" id="IPR045227">
    <property type="entry name" value="WDR18/Ipi3/RID3"/>
</dbReference>
<dbReference type="GO" id="GO:0005656">
    <property type="term" value="C:nuclear pre-replicative complex"/>
    <property type="evidence" value="ECO:0007669"/>
    <property type="project" value="TreeGrafter"/>
</dbReference>
<sequence length="447" mass="49595">MATTKKSNEVLFTTDTSGEHWNVCMWDFHSGTSLSYYKGGSTTSRGLALIAGEYLLAANNARSVLHVWTLQRREQMQSKVVFPKKISSLAVSPDGCFCVAGIEEKIYVWQVSSGDLLAIVQKHYQNITCVKFVDNITFVSGGEDNLVVVWSLTDVVRIWKDACLKPEPLFTWKDHSLAITDIHVGAGGLRSRIVTASLDQTCKMWDLCSGQLLCDFVFPVGISSVVMDAADSCLFAGAKNGHIYTVDLFENTNSRQRHVASDTAMIKRVTAFNGHDQQVTCLAMSKEGDKLISGSDDCNVKIWDISSGQCIRTLPHKGAVTNVLISPVTPAMLNPNYKPTRLLGQLKRNLQSVDEEGETVGTVLLKNQPQSCIFEPYTEENGDVIVAYNRAVKNTGTSLDIPYEEGHSDMNEYEKTELIKKLKDELKQVKKVNNKLFEFSILKLSET</sequence>
<protein>
    <submittedName>
        <fullName evidence="4">Uncharacterized protein</fullName>
    </submittedName>
</protein>
<dbReference type="SMART" id="SM00320">
    <property type="entry name" value="WD40"/>
    <property type="match status" value="5"/>
</dbReference>
<dbReference type="InterPro" id="IPR019775">
    <property type="entry name" value="WD40_repeat_CS"/>
</dbReference>